<feature type="binding site" evidence="3">
    <location>
        <position position="44"/>
    </location>
    <ligand>
        <name>a divalent metal cation</name>
        <dbReference type="ChEBI" id="CHEBI:60240"/>
    </ligand>
</feature>
<gene>
    <name evidence="4" type="ORF">EDM58_13520</name>
</gene>
<feature type="binding site" evidence="3">
    <location>
        <position position="123"/>
    </location>
    <ligand>
        <name>a divalent metal cation</name>
        <dbReference type="ChEBI" id="CHEBI:60240"/>
    </ligand>
</feature>
<keyword evidence="2 3" id="KW-0479">Metal-binding</keyword>
<dbReference type="EMBL" id="RHHT01000027">
    <property type="protein sequence ID" value="RNB78019.1"/>
    <property type="molecule type" value="Genomic_DNA"/>
</dbReference>
<protein>
    <submittedName>
        <fullName evidence="4">DUF664 domain-containing protein</fullName>
    </submittedName>
</protein>
<name>A0A3M8CR49_9BACL</name>
<evidence type="ECO:0000256" key="3">
    <source>
        <dbReference type="PIRSR" id="PIRSR607837-1"/>
    </source>
</evidence>
<dbReference type="InterPro" id="IPR034660">
    <property type="entry name" value="DinB/YfiT-like"/>
</dbReference>
<dbReference type="Proteomes" id="UP000281915">
    <property type="component" value="Unassembled WGS sequence"/>
</dbReference>
<dbReference type="PANTHER" id="PTHR37302:SF3">
    <property type="entry name" value="DAMAGE-INDUCIBLE PROTEIN DINB"/>
    <property type="match status" value="1"/>
</dbReference>
<evidence type="ECO:0000313" key="4">
    <source>
        <dbReference type="EMBL" id="RNB78019.1"/>
    </source>
</evidence>
<dbReference type="RefSeq" id="WP_122913781.1">
    <property type="nucleotide sequence ID" value="NZ_RHHT01000027.1"/>
</dbReference>
<evidence type="ECO:0000256" key="1">
    <source>
        <dbReference type="ARBA" id="ARBA00008635"/>
    </source>
</evidence>
<proteinExistence type="inferred from homology"/>
<dbReference type="AlphaFoldDB" id="A0A3M8CR49"/>
<dbReference type="Gene3D" id="1.20.120.450">
    <property type="entry name" value="dinb family like domain"/>
    <property type="match status" value="1"/>
</dbReference>
<sequence length="152" mass="17896">MKKLFLYNWQIRAEWFERCRLVPHEELLVNRVGGAGSILYTLYHIVDVEYSWIRGIAGKPDVQVPFEQVQTLSLVRELSDSWHHEVRSFIDNWSSDLEHELVDISWNDRPYSQGDILRHLIAHEIHHVGQLSIWMRELGIEPVSASLVDRNL</sequence>
<dbReference type="PANTHER" id="PTHR37302">
    <property type="entry name" value="SLR1116 PROTEIN"/>
    <property type="match status" value="1"/>
</dbReference>
<comment type="caution">
    <text evidence="4">The sequence shown here is derived from an EMBL/GenBank/DDBJ whole genome shotgun (WGS) entry which is preliminary data.</text>
</comment>
<dbReference type="InterPro" id="IPR007837">
    <property type="entry name" value="DinB"/>
</dbReference>
<reference evidence="4 5" key="1">
    <citation type="submission" date="2018-10" db="EMBL/GenBank/DDBJ databases">
        <title>Phylogenomics of Brevibacillus.</title>
        <authorList>
            <person name="Dunlap C."/>
        </authorList>
    </citation>
    <scope>NUCLEOTIDE SEQUENCE [LARGE SCALE GENOMIC DNA]</scope>
    <source>
        <strain evidence="4 5">JCM 15085</strain>
    </source>
</reference>
<dbReference type="Pfam" id="PF05163">
    <property type="entry name" value="DinB"/>
    <property type="match status" value="1"/>
</dbReference>
<dbReference type="SUPFAM" id="SSF109854">
    <property type="entry name" value="DinB/YfiT-like putative metalloenzymes"/>
    <property type="match status" value="1"/>
</dbReference>
<accession>A0A3M8CR49</accession>
<feature type="binding site" evidence="3">
    <location>
        <position position="127"/>
    </location>
    <ligand>
        <name>a divalent metal cation</name>
        <dbReference type="ChEBI" id="CHEBI:60240"/>
    </ligand>
</feature>
<comment type="similarity">
    <text evidence="1">Belongs to the DinB family.</text>
</comment>
<evidence type="ECO:0000256" key="2">
    <source>
        <dbReference type="ARBA" id="ARBA00022723"/>
    </source>
</evidence>
<organism evidence="4 5">
    <name type="scientific">Brevibacillus panacihumi</name>
    <dbReference type="NCBI Taxonomy" id="497735"/>
    <lineage>
        <taxon>Bacteria</taxon>
        <taxon>Bacillati</taxon>
        <taxon>Bacillota</taxon>
        <taxon>Bacilli</taxon>
        <taxon>Bacillales</taxon>
        <taxon>Paenibacillaceae</taxon>
        <taxon>Brevibacillus</taxon>
    </lineage>
</organism>
<evidence type="ECO:0000313" key="5">
    <source>
        <dbReference type="Proteomes" id="UP000281915"/>
    </source>
</evidence>
<dbReference type="GO" id="GO:0046872">
    <property type="term" value="F:metal ion binding"/>
    <property type="evidence" value="ECO:0007669"/>
    <property type="project" value="UniProtKB-KW"/>
</dbReference>